<evidence type="ECO:0000313" key="4">
    <source>
        <dbReference type="EMBL" id="XCN73000.1"/>
    </source>
</evidence>
<proteinExistence type="predicted"/>
<evidence type="ECO:0000256" key="3">
    <source>
        <dbReference type="ARBA" id="ARBA00022691"/>
    </source>
</evidence>
<dbReference type="GO" id="GO:0032259">
    <property type="term" value="P:methylation"/>
    <property type="evidence" value="ECO:0007669"/>
    <property type="project" value="UniProtKB-KW"/>
</dbReference>
<keyword evidence="1" id="KW-0489">Methyltransferase</keyword>
<dbReference type="SUPFAM" id="SSF53335">
    <property type="entry name" value="S-adenosyl-L-methionine-dependent methyltransferases"/>
    <property type="match status" value="1"/>
</dbReference>
<dbReference type="InterPro" id="IPR029063">
    <property type="entry name" value="SAM-dependent_MTases_sf"/>
</dbReference>
<protein>
    <submittedName>
        <fullName evidence="4">Guanitoxin biosynthesis pre-guanitoxin forming N-methyltransferase GntF</fullName>
    </submittedName>
</protein>
<keyword evidence="3" id="KW-0949">S-adenosyl-L-methionine</keyword>
<sequence>MRAHYITDNWEEFKPREYLKGYYSDMTSENFSLLKFFAESAYEIPEVFSREAKLLDFGCGPTVYSVASVAHRVKEIHLCDYSDANLNEVRQWLHNVPDAFDWHDFIKKALEFEHQICNRKTEVSEMEIEQRENLIRHRVSQIFSCDANCSPPIDYPYSYDVLISTCCADSATTDKVTWSKYLKNICSLVKPGGTIVLSALEEASHYLVGDKAFPAVFLSEKDIEQCLLEEGFTTKNKNFIPASESSSGYKGIRTILAHKKQVE</sequence>
<organism evidence="4">
    <name type="scientific">Candidatus Electrothrix aestuarii</name>
    <dbReference type="NCBI Taxonomy" id="3062594"/>
    <lineage>
        <taxon>Bacteria</taxon>
        <taxon>Pseudomonadati</taxon>
        <taxon>Thermodesulfobacteriota</taxon>
        <taxon>Desulfobulbia</taxon>
        <taxon>Desulfobulbales</taxon>
        <taxon>Desulfobulbaceae</taxon>
        <taxon>Candidatus Electrothrix</taxon>
    </lineage>
</organism>
<dbReference type="InterPro" id="IPR000940">
    <property type="entry name" value="NNMT_TEMT_trans"/>
</dbReference>
<dbReference type="Pfam" id="PF01234">
    <property type="entry name" value="NNMT_PNMT_TEMT"/>
    <property type="match status" value="1"/>
</dbReference>
<dbReference type="NCBIfam" id="NF041360">
    <property type="entry name" value="GntF_guanitoxin"/>
    <property type="match status" value="1"/>
</dbReference>
<dbReference type="GO" id="GO:0008170">
    <property type="term" value="F:N-methyltransferase activity"/>
    <property type="evidence" value="ECO:0007669"/>
    <property type="project" value="TreeGrafter"/>
</dbReference>
<reference evidence="4" key="2">
    <citation type="submission" date="2024-06" db="EMBL/GenBank/DDBJ databases">
        <authorList>
            <person name="Plum-Jensen L.E."/>
            <person name="Schramm A."/>
            <person name="Marshall I.P.G."/>
        </authorList>
    </citation>
    <scope>NUCLEOTIDE SEQUENCE</scope>
    <source>
        <strain evidence="4">Rat1</strain>
    </source>
</reference>
<dbReference type="EMBL" id="CP159373">
    <property type="protein sequence ID" value="XCN73000.1"/>
    <property type="molecule type" value="Genomic_DNA"/>
</dbReference>
<gene>
    <name evidence="4" type="primary">gntF</name>
    <name evidence="4" type="ORF">Q3M24_22450</name>
</gene>
<dbReference type="Gene3D" id="3.40.50.150">
    <property type="entry name" value="Vaccinia Virus protein VP39"/>
    <property type="match status" value="1"/>
</dbReference>
<dbReference type="InterPro" id="IPR053384">
    <property type="entry name" value="SAM-dep_methyltransferase"/>
</dbReference>
<name>A0AAU8LVF7_9BACT</name>
<reference evidence="4" key="1">
    <citation type="journal article" date="2024" name="Syst. Appl. Microbiol.">
        <title>First single-strain enrichments of Electrothrix cable bacteria, description of E. aestuarii sp. nov. and E. rattekaaiensis sp. nov., and proposal of a cable bacteria taxonomy following the rules of the SeqCode.</title>
        <authorList>
            <person name="Plum-Jensen L.E."/>
            <person name="Schramm A."/>
            <person name="Marshall I.P.G."/>
        </authorList>
    </citation>
    <scope>NUCLEOTIDE SEQUENCE</scope>
    <source>
        <strain evidence="4">Rat1</strain>
    </source>
</reference>
<dbReference type="PROSITE" id="PS51681">
    <property type="entry name" value="SAM_MT_NNMT_PNMT_TEMT"/>
    <property type="match status" value="1"/>
</dbReference>
<accession>A0AAU8LVF7</accession>
<dbReference type="KEGG" id="eaj:Q3M24_22450"/>
<dbReference type="PANTHER" id="PTHR10867:SF17">
    <property type="entry name" value="NICOTINAMIDE N-METHYLTRANSFERASE"/>
    <property type="match status" value="1"/>
</dbReference>
<dbReference type="GO" id="GO:0005829">
    <property type="term" value="C:cytosol"/>
    <property type="evidence" value="ECO:0007669"/>
    <property type="project" value="TreeGrafter"/>
</dbReference>
<evidence type="ECO:0000256" key="2">
    <source>
        <dbReference type="ARBA" id="ARBA00022679"/>
    </source>
</evidence>
<dbReference type="AlphaFoldDB" id="A0AAU8LVF7"/>
<dbReference type="PANTHER" id="PTHR10867">
    <property type="entry name" value="NNMT/PNMT/TEMT FAMILY MEMBER"/>
    <property type="match status" value="1"/>
</dbReference>
<evidence type="ECO:0000256" key="1">
    <source>
        <dbReference type="ARBA" id="ARBA00022603"/>
    </source>
</evidence>
<keyword evidence="2" id="KW-0808">Transferase</keyword>